<accession>U3ACR7</accession>
<proteinExistence type="predicted"/>
<reference evidence="1 2" key="1">
    <citation type="submission" date="2013-09" db="EMBL/GenBank/DDBJ databases">
        <title>Whole genome shotgun sequence of Vibrio azureus NBRC 104587.</title>
        <authorList>
            <person name="Isaki S."/>
            <person name="Hosoyama A."/>
            <person name="Numata M."/>
            <person name="Hashimoto M."/>
            <person name="Hosoyama Y."/>
            <person name="Tsuchikane K."/>
            <person name="Noguchi M."/>
            <person name="Hirakata S."/>
            <person name="Ichikawa N."/>
            <person name="Ohji S."/>
            <person name="Yamazoe A."/>
            <person name="Fujita N."/>
        </authorList>
    </citation>
    <scope>NUCLEOTIDE SEQUENCE [LARGE SCALE GENOMIC DNA]</scope>
    <source>
        <strain evidence="1 2">NBRC 104587</strain>
    </source>
</reference>
<name>U3ACR7_9VIBR</name>
<evidence type="ECO:0000313" key="2">
    <source>
        <dbReference type="Proteomes" id="UP000016567"/>
    </source>
</evidence>
<protein>
    <submittedName>
        <fullName evidence="1">Uncharacterized protein</fullName>
    </submittedName>
</protein>
<dbReference type="EMBL" id="BATL01000087">
    <property type="protein sequence ID" value="GAD77721.1"/>
    <property type="molecule type" value="Genomic_DNA"/>
</dbReference>
<dbReference type="AlphaFoldDB" id="U3ACR7"/>
<keyword evidence="2" id="KW-1185">Reference proteome</keyword>
<gene>
    <name evidence="1" type="ORF">VAZ01S_087_00120</name>
</gene>
<dbReference type="OrthoDB" id="5891244at2"/>
<comment type="caution">
    <text evidence="1">The sequence shown here is derived from an EMBL/GenBank/DDBJ whole genome shotgun (WGS) entry which is preliminary data.</text>
</comment>
<dbReference type="Proteomes" id="UP000016567">
    <property type="component" value="Unassembled WGS sequence"/>
</dbReference>
<organism evidence="1 2">
    <name type="scientific">Vibrio azureus NBRC 104587</name>
    <dbReference type="NCBI Taxonomy" id="1219077"/>
    <lineage>
        <taxon>Bacteria</taxon>
        <taxon>Pseudomonadati</taxon>
        <taxon>Pseudomonadota</taxon>
        <taxon>Gammaproteobacteria</taxon>
        <taxon>Vibrionales</taxon>
        <taxon>Vibrionaceae</taxon>
        <taxon>Vibrio</taxon>
    </lineage>
</organism>
<sequence>MATATQVNISAEYEIRYFEQGQIIVIKVLAQNKQEAHQYYLDSGKTNNNLYSIRPDK</sequence>
<dbReference type="RefSeq" id="WP_021711458.1">
    <property type="nucleotide sequence ID" value="NZ_BAOB01000099.1"/>
</dbReference>
<evidence type="ECO:0000313" key="1">
    <source>
        <dbReference type="EMBL" id="GAD77721.1"/>
    </source>
</evidence>